<feature type="compositionally biased region" description="Basic and acidic residues" evidence="2">
    <location>
        <begin position="74"/>
        <end position="84"/>
    </location>
</feature>
<dbReference type="GO" id="GO:0000139">
    <property type="term" value="C:Golgi membrane"/>
    <property type="evidence" value="ECO:0007669"/>
    <property type="project" value="TreeGrafter"/>
</dbReference>
<dbReference type="PANTHER" id="PTHR13066:SF2">
    <property type="entry name" value="GOLGIN-45"/>
    <property type="match status" value="1"/>
</dbReference>
<organism evidence="3 4">
    <name type="scientific">Desmophyllum pertusum</name>
    <dbReference type="NCBI Taxonomy" id="174260"/>
    <lineage>
        <taxon>Eukaryota</taxon>
        <taxon>Metazoa</taxon>
        <taxon>Cnidaria</taxon>
        <taxon>Anthozoa</taxon>
        <taxon>Hexacorallia</taxon>
        <taxon>Scleractinia</taxon>
        <taxon>Caryophylliina</taxon>
        <taxon>Caryophylliidae</taxon>
        <taxon>Desmophyllum</taxon>
    </lineage>
</organism>
<dbReference type="EMBL" id="MU827809">
    <property type="protein sequence ID" value="KAJ7324077.1"/>
    <property type="molecule type" value="Genomic_DNA"/>
</dbReference>
<keyword evidence="4" id="KW-1185">Reference proteome</keyword>
<feature type="region of interest" description="Disordered" evidence="2">
    <location>
        <begin position="103"/>
        <end position="124"/>
    </location>
</feature>
<dbReference type="GO" id="GO:0043001">
    <property type="term" value="P:Golgi to plasma membrane protein transport"/>
    <property type="evidence" value="ECO:0007669"/>
    <property type="project" value="InterPro"/>
</dbReference>
<evidence type="ECO:0000313" key="3">
    <source>
        <dbReference type="EMBL" id="KAJ7324077.1"/>
    </source>
</evidence>
<accession>A0A9W9YC44</accession>
<evidence type="ECO:0000313" key="4">
    <source>
        <dbReference type="Proteomes" id="UP001163046"/>
    </source>
</evidence>
<dbReference type="GO" id="GO:0007030">
    <property type="term" value="P:Golgi organization"/>
    <property type="evidence" value="ECO:0007669"/>
    <property type="project" value="InterPro"/>
</dbReference>
<feature type="compositionally biased region" description="Polar residues" evidence="2">
    <location>
        <begin position="103"/>
        <end position="114"/>
    </location>
</feature>
<reference evidence="3" key="1">
    <citation type="submission" date="2023-01" db="EMBL/GenBank/DDBJ databases">
        <title>Genome assembly of the deep-sea coral Lophelia pertusa.</title>
        <authorList>
            <person name="Herrera S."/>
            <person name="Cordes E."/>
        </authorList>
    </citation>
    <scope>NUCLEOTIDE SEQUENCE</scope>
    <source>
        <strain evidence="3">USNM1676648</strain>
        <tissue evidence="3">Polyp</tissue>
    </source>
</reference>
<name>A0A9W9YC44_9CNID</name>
<evidence type="ECO:0000256" key="2">
    <source>
        <dbReference type="SAM" id="MobiDB-lite"/>
    </source>
</evidence>
<feature type="coiled-coil region" evidence="1">
    <location>
        <begin position="249"/>
        <end position="276"/>
    </location>
</feature>
<dbReference type="AlphaFoldDB" id="A0A9W9YC44"/>
<proteinExistence type="predicted"/>
<feature type="compositionally biased region" description="Polar residues" evidence="2">
    <location>
        <begin position="26"/>
        <end position="58"/>
    </location>
</feature>
<evidence type="ECO:0000256" key="1">
    <source>
        <dbReference type="SAM" id="Coils"/>
    </source>
</evidence>
<dbReference type="Proteomes" id="UP001163046">
    <property type="component" value="Unassembled WGS sequence"/>
</dbReference>
<feature type="region of interest" description="Disordered" evidence="2">
    <location>
        <begin position="1"/>
        <end position="84"/>
    </location>
</feature>
<sequence>MEFSSSNYSSDGSSSEGSEESDSSQRTDNSLLTATVKKQSLGNHVANASTGLRTTNNLHPKISRAKHSGTDTQVQRKQEKGARSDYPRFVETTQLQEETKTVITRTKSAQSNSDVHAKPVQRQNSTSNLLLQGSELLRLNNQIGLSLTANDQLVSLAPPVLDLNFGDGLLKTTVVEQTAKFVDSQKVISDLETHNSKLVEEKTKLSVQFGVQTKVNSEIKRLLVASVGEDIGDRLEDLVNRNVQQTVELNHWKKMCEEYSEESDRLEIECDVWRTKFLASRMMSDELSSWKVTLYTRFRQAQSALQRLLDERTQLQQYLTHTKRLIQSLYSMLKSTSGIHQDSIPTSHTSNEQSILEMASINSSLAKETLDLAHNFLPAFSLSETSLLLTHGSQGTGEQLQMEPTSAEKLALQVLSSDVDLQAEEQQLRGVMKRMSQQYMGHDYQSRFSTRNFRVTYDCCDRCTGTLHVV</sequence>
<feature type="compositionally biased region" description="Low complexity" evidence="2">
    <location>
        <begin position="1"/>
        <end position="16"/>
    </location>
</feature>
<keyword evidence="1" id="KW-0175">Coiled coil</keyword>
<dbReference type="InterPro" id="IPR027095">
    <property type="entry name" value="Golgin-45"/>
</dbReference>
<dbReference type="OrthoDB" id="5959043at2759"/>
<comment type="caution">
    <text evidence="3">The sequence shown here is derived from an EMBL/GenBank/DDBJ whole genome shotgun (WGS) entry which is preliminary data.</text>
</comment>
<protein>
    <submittedName>
        <fullName evidence="3">Basic leucine zipper nuclear factor 1</fullName>
    </submittedName>
</protein>
<gene>
    <name evidence="3" type="primary">BLZF1</name>
    <name evidence="3" type="ORF">OS493_030251</name>
</gene>
<dbReference type="PANTHER" id="PTHR13066">
    <property type="entry name" value="BASIC LEUCINE ZIPPER NUCLEAR FACTOR 1 BLZF1 PROTEIN"/>
    <property type="match status" value="1"/>
</dbReference>